<accession>A0A822Z467</accession>
<reference evidence="2 3" key="1">
    <citation type="journal article" date="2020" name="Mol. Biol. Evol.">
        <title>Distinct Expression and Methylation Patterns for Genes with Different Fates following a Single Whole-Genome Duplication in Flowering Plants.</title>
        <authorList>
            <person name="Shi T."/>
            <person name="Rahmani R.S."/>
            <person name="Gugger P.F."/>
            <person name="Wang M."/>
            <person name="Li H."/>
            <person name="Zhang Y."/>
            <person name="Li Z."/>
            <person name="Wang Q."/>
            <person name="Van de Peer Y."/>
            <person name="Marchal K."/>
            <person name="Chen J."/>
        </authorList>
    </citation>
    <scope>NUCLEOTIDE SEQUENCE [LARGE SCALE GENOMIC DNA]</scope>
    <source>
        <tissue evidence="2">Leaf</tissue>
    </source>
</reference>
<dbReference type="EMBL" id="DUZY01000004">
    <property type="protein sequence ID" value="DAD38285.1"/>
    <property type="molecule type" value="Genomic_DNA"/>
</dbReference>
<protein>
    <submittedName>
        <fullName evidence="2">Uncharacterized protein</fullName>
    </submittedName>
</protein>
<evidence type="ECO:0000256" key="1">
    <source>
        <dbReference type="SAM" id="Phobius"/>
    </source>
</evidence>
<keyword evidence="1" id="KW-0472">Membrane</keyword>
<keyword evidence="3" id="KW-1185">Reference proteome</keyword>
<keyword evidence="1" id="KW-0812">Transmembrane</keyword>
<feature type="transmembrane region" description="Helical" evidence="1">
    <location>
        <begin position="9"/>
        <end position="34"/>
    </location>
</feature>
<evidence type="ECO:0000313" key="3">
    <source>
        <dbReference type="Proteomes" id="UP000607653"/>
    </source>
</evidence>
<organism evidence="2 3">
    <name type="scientific">Nelumbo nucifera</name>
    <name type="common">Sacred lotus</name>
    <dbReference type="NCBI Taxonomy" id="4432"/>
    <lineage>
        <taxon>Eukaryota</taxon>
        <taxon>Viridiplantae</taxon>
        <taxon>Streptophyta</taxon>
        <taxon>Embryophyta</taxon>
        <taxon>Tracheophyta</taxon>
        <taxon>Spermatophyta</taxon>
        <taxon>Magnoliopsida</taxon>
        <taxon>Proteales</taxon>
        <taxon>Nelumbonaceae</taxon>
        <taxon>Nelumbo</taxon>
    </lineage>
</organism>
<proteinExistence type="predicted"/>
<keyword evidence="1" id="KW-1133">Transmembrane helix</keyword>
<sequence>MKICISNDLIVYCGFVQAQNIVVMNGIFIYISHIHNSKDAVVRNGFLVLVVYCWAPMHIKEPS</sequence>
<evidence type="ECO:0000313" key="2">
    <source>
        <dbReference type="EMBL" id="DAD38285.1"/>
    </source>
</evidence>
<comment type="caution">
    <text evidence="2">The sequence shown here is derived from an EMBL/GenBank/DDBJ whole genome shotgun (WGS) entry which is preliminary data.</text>
</comment>
<dbReference type="Proteomes" id="UP000607653">
    <property type="component" value="Unassembled WGS sequence"/>
</dbReference>
<gene>
    <name evidence="2" type="ORF">HUJ06_008926</name>
</gene>
<dbReference type="AlphaFoldDB" id="A0A822Z467"/>
<name>A0A822Z467_NELNU</name>